<dbReference type="InterPro" id="IPR006033">
    <property type="entry name" value="AsnA_fam"/>
</dbReference>
<keyword evidence="2" id="KW-0378">Hydrolase</keyword>
<accession>A0A8J6XW85</accession>
<dbReference type="SUPFAM" id="SSF53774">
    <property type="entry name" value="Glutaminase/Asparaginase"/>
    <property type="match status" value="1"/>
</dbReference>
<proteinExistence type="inferred from homology"/>
<dbReference type="Pfam" id="PF17763">
    <property type="entry name" value="Asparaginase_C"/>
    <property type="match status" value="1"/>
</dbReference>
<dbReference type="PROSITE" id="PS51732">
    <property type="entry name" value="ASN_GLN_ASE_3"/>
    <property type="match status" value="1"/>
</dbReference>
<dbReference type="InterPro" id="IPR027474">
    <property type="entry name" value="L-asparaginase_N"/>
</dbReference>
<comment type="caution">
    <text evidence="7">The sequence shown here is derived from an EMBL/GenBank/DDBJ whole genome shotgun (WGS) entry which is preliminary data.</text>
</comment>
<dbReference type="InterPro" id="IPR027473">
    <property type="entry name" value="L-asparaginase_C"/>
</dbReference>
<dbReference type="AlphaFoldDB" id="A0A8J6XW85"/>
<comment type="similarity">
    <text evidence="1">Belongs to the asparaginase 1 family.</text>
</comment>
<evidence type="ECO:0000313" key="7">
    <source>
        <dbReference type="EMBL" id="MBD3867446.1"/>
    </source>
</evidence>
<evidence type="ECO:0000259" key="6">
    <source>
        <dbReference type="Pfam" id="PF17763"/>
    </source>
</evidence>
<dbReference type="SMART" id="SM00870">
    <property type="entry name" value="Asparaginase"/>
    <property type="match status" value="1"/>
</dbReference>
<reference evidence="7 8" key="1">
    <citation type="submission" date="2020-08" db="EMBL/GenBank/DDBJ databases">
        <title>Acidobacteriota in marine sediments use diverse sulfur dissimilation pathways.</title>
        <authorList>
            <person name="Wasmund K."/>
        </authorList>
    </citation>
    <scope>NUCLEOTIDE SEQUENCE [LARGE SCALE GENOMIC DNA]</scope>
    <source>
        <strain evidence="7">MAG AM4</strain>
    </source>
</reference>
<dbReference type="PRINTS" id="PR00139">
    <property type="entry name" value="ASNGLNASE"/>
</dbReference>
<dbReference type="Pfam" id="PF00710">
    <property type="entry name" value="Asparaginase"/>
    <property type="match status" value="1"/>
</dbReference>
<name>A0A8J6XW85_9BACT</name>
<dbReference type="Proteomes" id="UP000648239">
    <property type="component" value="Unassembled WGS sequence"/>
</dbReference>
<dbReference type="InterPro" id="IPR037152">
    <property type="entry name" value="L-asparaginase_N_sf"/>
</dbReference>
<evidence type="ECO:0000313" key="8">
    <source>
        <dbReference type="Proteomes" id="UP000648239"/>
    </source>
</evidence>
<protein>
    <submittedName>
        <fullName evidence="7">Asparaginase</fullName>
    </submittedName>
</protein>
<feature type="domain" description="Asparaginase/glutaminase C-terminal" evidence="6">
    <location>
        <begin position="205"/>
        <end position="321"/>
    </location>
</feature>
<dbReference type="PIRSF" id="PIRSF001220">
    <property type="entry name" value="L-ASNase_gatD"/>
    <property type="match status" value="1"/>
</dbReference>
<evidence type="ECO:0000256" key="4">
    <source>
        <dbReference type="PIRSR" id="PIRSR001220-2"/>
    </source>
</evidence>
<organism evidence="7 8">
    <name type="scientific">Candidatus Polarisedimenticola svalbardensis</name>
    <dbReference type="NCBI Taxonomy" id="2886004"/>
    <lineage>
        <taxon>Bacteria</taxon>
        <taxon>Pseudomonadati</taxon>
        <taxon>Acidobacteriota</taxon>
        <taxon>Candidatus Polarisedimenticolia</taxon>
        <taxon>Candidatus Polarisedimenticolales</taxon>
        <taxon>Candidatus Polarisedimenticolaceae</taxon>
        <taxon>Candidatus Polarisedimenticola</taxon>
    </lineage>
</organism>
<dbReference type="Gene3D" id="3.40.50.40">
    <property type="match status" value="1"/>
</dbReference>
<dbReference type="GO" id="GO:0006520">
    <property type="term" value="P:amino acid metabolic process"/>
    <property type="evidence" value="ECO:0007669"/>
    <property type="project" value="InterPro"/>
</dbReference>
<feature type="binding site" evidence="4">
    <location>
        <position position="57"/>
    </location>
    <ligand>
        <name>substrate</name>
    </ligand>
</feature>
<dbReference type="PANTHER" id="PTHR11707:SF28">
    <property type="entry name" value="60 KDA LYSOPHOSPHOLIPASE"/>
    <property type="match status" value="1"/>
</dbReference>
<dbReference type="PANTHER" id="PTHR11707">
    <property type="entry name" value="L-ASPARAGINASE"/>
    <property type="match status" value="1"/>
</dbReference>
<dbReference type="Gene3D" id="3.40.50.1170">
    <property type="entry name" value="L-asparaginase, N-terminal domain"/>
    <property type="match status" value="1"/>
</dbReference>
<dbReference type="SFLD" id="SFLDS00057">
    <property type="entry name" value="Glutaminase/Asparaginase"/>
    <property type="match status" value="1"/>
</dbReference>
<feature type="active site" description="O-isoaspartyl threonine intermediate" evidence="3">
    <location>
        <position position="13"/>
    </location>
</feature>
<feature type="domain" description="L-asparaginase N-terminal" evidence="5">
    <location>
        <begin position="4"/>
        <end position="186"/>
    </location>
</feature>
<evidence type="ECO:0000256" key="2">
    <source>
        <dbReference type="ARBA" id="ARBA00022801"/>
    </source>
</evidence>
<dbReference type="EMBL" id="JACXWD010000010">
    <property type="protein sequence ID" value="MBD3867446.1"/>
    <property type="molecule type" value="Genomic_DNA"/>
</dbReference>
<dbReference type="CDD" id="cd08963">
    <property type="entry name" value="L-asparaginase_I"/>
    <property type="match status" value="1"/>
</dbReference>
<gene>
    <name evidence="7" type="ORF">IFK94_04890</name>
</gene>
<evidence type="ECO:0000259" key="5">
    <source>
        <dbReference type="Pfam" id="PF00710"/>
    </source>
</evidence>
<dbReference type="InterPro" id="IPR040919">
    <property type="entry name" value="Asparaginase_C"/>
</dbReference>
<dbReference type="PIRSF" id="PIRSF500176">
    <property type="entry name" value="L_ASNase"/>
    <property type="match status" value="1"/>
</dbReference>
<dbReference type="InterPro" id="IPR036152">
    <property type="entry name" value="Asp/glu_Ase-like_sf"/>
</dbReference>
<dbReference type="InterPro" id="IPR006034">
    <property type="entry name" value="Asparaginase/glutaminase-like"/>
</dbReference>
<dbReference type="FunFam" id="3.40.50.1170:FF:000001">
    <property type="entry name" value="L-asparaginase 2"/>
    <property type="match status" value="1"/>
</dbReference>
<feature type="binding site" evidence="4">
    <location>
        <begin position="88"/>
        <end position="89"/>
    </location>
    <ligand>
        <name>substrate</name>
    </ligand>
</feature>
<sequence>MRKRILILHTGGTLGMKPRDPDRVLAPDEIGATLLDYVPELEEFADITTRVLFNIDSTDITPEHWKKLGAEIGPAVETHDGVVIAHGTDAMAYTGSALSYLLRNLPCPVILTGSQLPLADARSDAQGNLIGAVDLATHEIQEVVIYFHNLLLRANRVTKTSTFAYGAFKSPNFLPLAEVGTSIQPYSRTLRPDGPFQVEGDFDPRVAALRLCPGQPADALGALIDTDTRAVLLEAFGSGNIPVERTGIADAIRALTDAGKLVVIGSQSSNGRVDLDRYSGGRLAREAGAIGIGDMTLEAATVKLMYLFGTLGSVDEVRKAMPVPIAGELTPPHTRTSPFRS</sequence>
<dbReference type="GO" id="GO:0004067">
    <property type="term" value="F:asparaginase activity"/>
    <property type="evidence" value="ECO:0007669"/>
    <property type="project" value="UniProtKB-UniRule"/>
</dbReference>
<dbReference type="InterPro" id="IPR041725">
    <property type="entry name" value="L-asparaginase_I"/>
</dbReference>
<evidence type="ECO:0000256" key="3">
    <source>
        <dbReference type="PIRSR" id="PIRSR001220-1"/>
    </source>
</evidence>
<dbReference type="NCBIfam" id="TIGR00519">
    <property type="entry name" value="asnASE_I"/>
    <property type="match status" value="1"/>
</dbReference>
<evidence type="ECO:0000256" key="1">
    <source>
        <dbReference type="ARBA" id="ARBA00010518"/>
    </source>
</evidence>